<feature type="domain" description="Reverse transcriptase" evidence="1">
    <location>
        <begin position="1"/>
        <end position="153"/>
    </location>
</feature>
<comment type="caution">
    <text evidence="2">The sequence shown here is derived from an EMBL/GenBank/DDBJ whole genome shotgun (WGS) entry which is preliminary data.</text>
</comment>
<dbReference type="PROSITE" id="PS50878">
    <property type="entry name" value="RT_POL"/>
    <property type="match status" value="1"/>
</dbReference>
<dbReference type="EMBL" id="BPLQ01009480">
    <property type="protein sequence ID" value="GIY44237.1"/>
    <property type="molecule type" value="Genomic_DNA"/>
</dbReference>
<dbReference type="InterPro" id="IPR000477">
    <property type="entry name" value="RT_dom"/>
</dbReference>
<evidence type="ECO:0000313" key="3">
    <source>
        <dbReference type="Proteomes" id="UP001054837"/>
    </source>
</evidence>
<evidence type="ECO:0000313" key="2">
    <source>
        <dbReference type="EMBL" id="GIY44237.1"/>
    </source>
</evidence>
<evidence type="ECO:0000259" key="1">
    <source>
        <dbReference type="PROSITE" id="PS50878"/>
    </source>
</evidence>
<accession>A0AAV4TH71</accession>
<sequence length="153" mass="16629">MPHDGVLEHNFIMHKRFEDARTRQKELCLAWLDVTKAFGAIPHCAIDDALAAAQVGDTFRNLINYIYAECGTKLLTSEGISDFIPIGAGIKQDCPLSGLLFNLCVDPVLRSVRSTSGCHNVLAFADDIALLEDSPDSSKHLSTLSSINSNLLA</sequence>
<proteinExistence type="predicted"/>
<dbReference type="AlphaFoldDB" id="A0AAV4TH71"/>
<name>A0AAV4TH71_9ARAC</name>
<protein>
    <submittedName>
        <fullName evidence="2">Retrovirus-related Pol polyprotein from type-2 retrotransposable element R2DM</fullName>
    </submittedName>
</protein>
<organism evidence="2 3">
    <name type="scientific">Caerostris darwini</name>
    <dbReference type="NCBI Taxonomy" id="1538125"/>
    <lineage>
        <taxon>Eukaryota</taxon>
        <taxon>Metazoa</taxon>
        <taxon>Ecdysozoa</taxon>
        <taxon>Arthropoda</taxon>
        <taxon>Chelicerata</taxon>
        <taxon>Arachnida</taxon>
        <taxon>Araneae</taxon>
        <taxon>Araneomorphae</taxon>
        <taxon>Entelegynae</taxon>
        <taxon>Araneoidea</taxon>
        <taxon>Araneidae</taxon>
        <taxon>Caerostris</taxon>
    </lineage>
</organism>
<reference evidence="2 3" key="1">
    <citation type="submission" date="2021-06" db="EMBL/GenBank/DDBJ databases">
        <title>Caerostris darwini draft genome.</title>
        <authorList>
            <person name="Kono N."/>
            <person name="Arakawa K."/>
        </authorList>
    </citation>
    <scope>NUCLEOTIDE SEQUENCE [LARGE SCALE GENOMIC DNA]</scope>
</reference>
<dbReference type="Proteomes" id="UP001054837">
    <property type="component" value="Unassembled WGS sequence"/>
</dbReference>
<dbReference type="Pfam" id="PF00078">
    <property type="entry name" value="RVT_1"/>
    <property type="match status" value="1"/>
</dbReference>
<keyword evidence="3" id="KW-1185">Reference proteome</keyword>
<gene>
    <name evidence="2" type="primary">pol_4323</name>
    <name evidence="2" type="ORF">CDAR_27121</name>
</gene>
<dbReference type="PANTHER" id="PTHR19446">
    <property type="entry name" value="REVERSE TRANSCRIPTASES"/>
    <property type="match status" value="1"/>
</dbReference>